<accession>A0A4Y8M444</accession>
<protein>
    <recommendedName>
        <fullName evidence="1">UPF0340 protein E2980_06060</fullName>
    </recommendedName>
</protein>
<name>A0A4Y8M444_9BACL</name>
<dbReference type="Proteomes" id="UP000297900">
    <property type="component" value="Unassembled WGS sequence"/>
</dbReference>
<dbReference type="InterPro" id="IPR028345">
    <property type="entry name" value="Antibiotic_NAT-like"/>
</dbReference>
<organism evidence="2 3">
    <name type="scientific">Cohnella luojiensis</name>
    <dbReference type="NCBI Taxonomy" id="652876"/>
    <lineage>
        <taxon>Bacteria</taxon>
        <taxon>Bacillati</taxon>
        <taxon>Bacillota</taxon>
        <taxon>Bacilli</taxon>
        <taxon>Bacillales</taxon>
        <taxon>Paenibacillaceae</taxon>
        <taxon>Cohnella</taxon>
    </lineage>
</organism>
<dbReference type="OrthoDB" id="9803187at2"/>
<gene>
    <name evidence="2" type="ORF">E2980_06060</name>
</gene>
<dbReference type="HAMAP" id="MF_00800">
    <property type="entry name" value="UPF0340"/>
    <property type="match status" value="1"/>
</dbReference>
<proteinExistence type="inferred from homology"/>
<keyword evidence="3" id="KW-1185">Reference proteome</keyword>
<comment type="similarity">
    <text evidence="1">Belongs to the UPF0340 family.</text>
</comment>
<dbReference type="InterPro" id="IPR006340">
    <property type="entry name" value="DUF436"/>
</dbReference>
<dbReference type="SUPFAM" id="SSF110710">
    <property type="entry name" value="TTHA0583/YokD-like"/>
    <property type="match status" value="1"/>
</dbReference>
<dbReference type="RefSeq" id="WP_135151258.1">
    <property type="nucleotide sequence ID" value="NZ_SOMN01000005.1"/>
</dbReference>
<dbReference type="Pfam" id="PF04260">
    <property type="entry name" value="DUF436"/>
    <property type="match status" value="1"/>
</dbReference>
<sequence>MAPDSQSIADQAESLLKELAQSGGVRTGQIVVVGVSTSEVQGHRIGTSGAETVAEQIYAGVRRAGDQIGFHTVWQCCEHLNRALVAERQLAEAQGWTEVSAVPVPKAGGSMASYAYRQLNDPCIVEAVQVHAGIDIGETMIGMHLRPVAVPLRPSIRSVGEARVNMATTRPRLIGGARAVYALPDAMTNTCD</sequence>
<dbReference type="PIRSF" id="PIRSF007510">
    <property type="entry name" value="UCP007510"/>
    <property type="match status" value="1"/>
</dbReference>
<evidence type="ECO:0000313" key="2">
    <source>
        <dbReference type="EMBL" id="TFE28956.1"/>
    </source>
</evidence>
<evidence type="ECO:0000313" key="3">
    <source>
        <dbReference type="Proteomes" id="UP000297900"/>
    </source>
</evidence>
<reference evidence="2 3" key="1">
    <citation type="submission" date="2019-03" db="EMBL/GenBank/DDBJ databases">
        <title>Cohnella endophytica sp. nov., a novel endophytic bacterium isolated from bark of Sonneratia apetala.</title>
        <authorList>
            <person name="Tuo L."/>
        </authorList>
    </citation>
    <scope>NUCLEOTIDE SEQUENCE [LARGE SCALE GENOMIC DNA]</scope>
    <source>
        <strain evidence="2 3">CCTCC AB 208254</strain>
    </source>
</reference>
<dbReference type="EMBL" id="SOMN01000005">
    <property type="protein sequence ID" value="TFE28956.1"/>
    <property type="molecule type" value="Genomic_DNA"/>
</dbReference>
<evidence type="ECO:0000256" key="1">
    <source>
        <dbReference type="HAMAP-Rule" id="MF_00800"/>
    </source>
</evidence>
<comment type="caution">
    <text evidence="2">The sequence shown here is derived from an EMBL/GenBank/DDBJ whole genome shotgun (WGS) entry which is preliminary data.</text>
</comment>
<dbReference type="AlphaFoldDB" id="A0A4Y8M444"/>
<dbReference type="NCBIfam" id="TIGR01440">
    <property type="entry name" value="TIGR01440 family protein"/>
    <property type="match status" value="1"/>
</dbReference>
<dbReference type="Gene3D" id="3.40.50.10360">
    <property type="entry name" value="Hypothetical protein TT1679"/>
    <property type="match status" value="1"/>
</dbReference>